<name>A0A844ZVA6_9SPHN</name>
<sequence length="382" mass="42118">MKKRLRSPKPCCRETIAADRDAMWCGSCGQPTVRCMGFSECGGLVGADGQCSVCVEPHLIIVPGATMHAPVGGSVALPFELMNGASSDRPIFITGLWSREKGDWREERLSWEELGQGERSPASVIAREIDKPGLHEIEIMFAVATRYKQREERFAFSSRILLTVQGEGSQAGPTIQISSENEMNGNVIQIHDNTSGDGSGSGKVIEAIDLNVSRLDLEEQRLGLRGMESGLRVRRSALFEFSGFPAEDHVPDGQPIMTPDGLLAFGRERARETGGGSDVRLLAVNADGSLDRELSLTISRRHFDVFIENDCLCLRVRGRNKLLVNGETLKMEERIVLDDGDRIMPLIDHPSMLVITVAFRREHNRVSTVHFYREPASEGTGQ</sequence>
<protein>
    <submittedName>
        <fullName evidence="2">FHA domain-containing protein</fullName>
    </submittedName>
</protein>
<accession>A0A844ZVA6</accession>
<dbReference type="EMBL" id="WTYX01000002">
    <property type="protein sequence ID" value="MXO91963.1"/>
    <property type="molecule type" value="Genomic_DNA"/>
</dbReference>
<dbReference type="Gene3D" id="2.60.200.20">
    <property type="match status" value="1"/>
</dbReference>
<proteinExistence type="predicted"/>
<gene>
    <name evidence="2" type="ORF">GRI41_14100</name>
</gene>
<comment type="caution">
    <text evidence="2">The sequence shown here is derived from an EMBL/GenBank/DDBJ whole genome shotgun (WGS) entry which is preliminary data.</text>
</comment>
<dbReference type="PROSITE" id="PS50006">
    <property type="entry name" value="FHA_DOMAIN"/>
    <property type="match status" value="1"/>
</dbReference>
<dbReference type="OrthoDB" id="7615209at2"/>
<organism evidence="2 3">
    <name type="scientific">Pontixanthobacter aquaemixtae</name>
    <dbReference type="NCBI Taxonomy" id="1958940"/>
    <lineage>
        <taxon>Bacteria</taxon>
        <taxon>Pseudomonadati</taxon>
        <taxon>Pseudomonadota</taxon>
        <taxon>Alphaproteobacteria</taxon>
        <taxon>Sphingomonadales</taxon>
        <taxon>Erythrobacteraceae</taxon>
        <taxon>Pontixanthobacter</taxon>
    </lineage>
</organism>
<dbReference type="RefSeq" id="WP_160605770.1">
    <property type="nucleotide sequence ID" value="NZ_WTYX01000002.1"/>
</dbReference>
<reference evidence="2 3" key="1">
    <citation type="submission" date="2019-12" db="EMBL/GenBank/DDBJ databases">
        <title>Genomic-based taxomic classification of the family Erythrobacteraceae.</title>
        <authorList>
            <person name="Xu L."/>
        </authorList>
    </citation>
    <scope>NUCLEOTIDE SEQUENCE [LARGE SCALE GENOMIC DNA]</scope>
    <source>
        <strain evidence="2 3">KCTC 52763</strain>
    </source>
</reference>
<dbReference type="Pfam" id="PF00498">
    <property type="entry name" value="FHA"/>
    <property type="match status" value="1"/>
</dbReference>
<dbReference type="Proteomes" id="UP000442714">
    <property type="component" value="Unassembled WGS sequence"/>
</dbReference>
<feature type="domain" description="FHA" evidence="1">
    <location>
        <begin position="263"/>
        <end position="329"/>
    </location>
</feature>
<evidence type="ECO:0000313" key="3">
    <source>
        <dbReference type="Proteomes" id="UP000442714"/>
    </source>
</evidence>
<dbReference type="InterPro" id="IPR008984">
    <property type="entry name" value="SMAD_FHA_dom_sf"/>
</dbReference>
<dbReference type="InterPro" id="IPR000253">
    <property type="entry name" value="FHA_dom"/>
</dbReference>
<evidence type="ECO:0000259" key="1">
    <source>
        <dbReference type="PROSITE" id="PS50006"/>
    </source>
</evidence>
<evidence type="ECO:0000313" key="2">
    <source>
        <dbReference type="EMBL" id="MXO91963.1"/>
    </source>
</evidence>
<dbReference type="SUPFAM" id="SSF49879">
    <property type="entry name" value="SMAD/FHA domain"/>
    <property type="match status" value="1"/>
</dbReference>
<keyword evidence="3" id="KW-1185">Reference proteome</keyword>
<dbReference type="AlphaFoldDB" id="A0A844ZVA6"/>